<keyword evidence="2" id="KW-1185">Reference proteome</keyword>
<sequence>MSSHGSSESLNAEPSNSNMNAATNFFKLSFLCSLIPHIFDGNRLRVHEFISNCDNAFKFAHSSQEQPLLAYVISKISGNAKAQLRDKLVNTWVQLRELLLQLYADKKHYTMLMEELNTIKQQTQESVLSFHNNIEQIYTRIINSIPANSSDIRGRSETLRELALQRFIFHSKPDISRFLRSKDISTLPDALNAALDEERALNMTKNHFPKTKKYCSHCKRDTHNTAECFKKSSVQFNNPISNSNNRNEVSNFWSSSNNASQKTNWSHKTKTCNYCKKQGHTISECRKREYNNSRKNQASVQINTQENSLNTWESAENTVTADWE</sequence>
<evidence type="ECO:0008006" key="3">
    <source>
        <dbReference type="Google" id="ProtNLM"/>
    </source>
</evidence>
<dbReference type="SUPFAM" id="SSF57756">
    <property type="entry name" value="Retrovirus zinc finger-like domains"/>
    <property type="match status" value="1"/>
</dbReference>
<organism evidence="1 2">
    <name type="scientific">Cryptolaemus montrouzieri</name>
    <dbReference type="NCBI Taxonomy" id="559131"/>
    <lineage>
        <taxon>Eukaryota</taxon>
        <taxon>Metazoa</taxon>
        <taxon>Ecdysozoa</taxon>
        <taxon>Arthropoda</taxon>
        <taxon>Hexapoda</taxon>
        <taxon>Insecta</taxon>
        <taxon>Pterygota</taxon>
        <taxon>Neoptera</taxon>
        <taxon>Endopterygota</taxon>
        <taxon>Coleoptera</taxon>
        <taxon>Polyphaga</taxon>
        <taxon>Cucujiformia</taxon>
        <taxon>Coccinelloidea</taxon>
        <taxon>Coccinellidae</taxon>
        <taxon>Scymninae</taxon>
        <taxon>Scymnini</taxon>
        <taxon>Cryptolaemus</taxon>
    </lineage>
</organism>
<comment type="caution">
    <text evidence="1">The sequence shown here is derived from an EMBL/GenBank/DDBJ whole genome shotgun (WGS) entry which is preliminary data.</text>
</comment>
<evidence type="ECO:0000313" key="2">
    <source>
        <dbReference type="Proteomes" id="UP001516400"/>
    </source>
</evidence>
<name>A0ABD2NFP3_9CUCU</name>
<evidence type="ECO:0000313" key="1">
    <source>
        <dbReference type="EMBL" id="KAL3277493.1"/>
    </source>
</evidence>
<dbReference type="EMBL" id="JABFTP020000103">
    <property type="protein sequence ID" value="KAL3277493.1"/>
    <property type="molecule type" value="Genomic_DNA"/>
</dbReference>
<protein>
    <recommendedName>
        <fullName evidence="3">CCHC-type domain-containing protein</fullName>
    </recommendedName>
</protein>
<proteinExistence type="predicted"/>
<dbReference type="Proteomes" id="UP001516400">
    <property type="component" value="Unassembled WGS sequence"/>
</dbReference>
<reference evidence="1 2" key="1">
    <citation type="journal article" date="2021" name="BMC Biol.">
        <title>Horizontally acquired antibacterial genes associated with adaptive radiation of ladybird beetles.</title>
        <authorList>
            <person name="Li H.S."/>
            <person name="Tang X.F."/>
            <person name="Huang Y.H."/>
            <person name="Xu Z.Y."/>
            <person name="Chen M.L."/>
            <person name="Du X.Y."/>
            <person name="Qiu B.Y."/>
            <person name="Chen P.T."/>
            <person name="Zhang W."/>
            <person name="Slipinski A."/>
            <person name="Escalona H.E."/>
            <person name="Waterhouse R.M."/>
            <person name="Zwick A."/>
            <person name="Pang H."/>
        </authorList>
    </citation>
    <scope>NUCLEOTIDE SEQUENCE [LARGE SCALE GENOMIC DNA]</scope>
    <source>
        <strain evidence="1">SYSU2018</strain>
    </source>
</reference>
<gene>
    <name evidence="1" type="ORF">HHI36_012839</name>
</gene>
<accession>A0ABD2NFP3</accession>
<dbReference type="AlphaFoldDB" id="A0ABD2NFP3"/>
<dbReference type="InterPro" id="IPR036875">
    <property type="entry name" value="Znf_CCHC_sf"/>
</dbReference>
<dbReference type="Gene3D" id="4.10.60.10">
    <property type="entry name" value="Zinc finger, CCHC-type"/>
    <property type="match status" value="1"/>
</dbReference>